<feature type="transmembrane region" description="Helical" evidence="1">
    <location>
        <begin position="57"/>
        <end position="77"/>
    </location>
</feature>
<evidence type="ECO:0000313" key="3">
    <source>
        <dbReference type="Proteomes" id="UP000838763"/>
    </source>
</evidence>
<keyword evidence="1" id="KW-1133">Transmembrane helix</keyword>
<feature type="transmembrane region" description="Helical" evidence="1">
    <location>
        <begin position="97"/>
        <end position="119"/>
    </location>
</feature>
<keyword evidence="1" id="KW-0812">Transmembrane</keyword>
<comment type="caution">
    <text evidence="2">The sequence shown here is derived from an EMBL/GenBank/DDBJ whole genome shotgun (WGS) entry which is preliminary data.</text>
</comment>
<name>A0A9P1GYX2_9PEZI</name>
<protein>
    <submittedName>
        <fullName evidence="2">Uncharacterized protein</fullName>
    </submittedName>
</protein>
<keyword evidence="3" id="KW-1185">Reference proteome</keyword>
<evidence type="ECO:0000256" key="1">
    <source>
        <dbReference type="SAM" id="Phobius"/>
    </source>
</evidence>
<dbReference type="Proteomes" id="UP000838763">
    <property type="component" value="Unassembled WGS sequence"/>
</dbReference>
<dbReference type="OrthoDB" id="5287717at2759"/>
<proteinExistence type="predicted"/>
<sequence length="155" mass="18132">MSRPTRNYLRCQHDSSDEIEIMAAKHRHTADDQEVEEQSLEGKVQKEQLQRYWTRPLAVIFIPAIITAYYGVIWYYLLQENRSDKAAKYRTFSGSVIFYSWFIVGVFGLSWSKFGLLGLETSMLNSRRWAAPNLVSVLWHSDNTWNSPSGWYRGL</sequence>
<dbReference type="EMBL" id="CALLCH030000004">
    <property type="protein sequence ID" value="CAI4212433.1"/>
    <property type="molecule type" value="Genomic_DNA"/>
</dbReference>
<dbReference type="AlphaFoldDB" id="A0A9P1GYX2"/>
<reference evidence="2" key="1">
    <citation type="submission" date="2022-11" db="EMBL/GenBank/DDBJ databases">
        <authorList>
            <person name="Scott C."/>
            <person name="Bruce N."/>
        </authorList>
    </citation>
    <scope>NUCLEOTIDE SEQUENCE</scope>
</reference>
<accession>A0A9P1GYX2</accession>
<gene>
    <name evidence="2" type="ORF">PPNO1_LOCUS2191</name>
</gene>
<keyword evidence="1" id="KW-0472">Membrane</keyword>
<evidence type="ECO:0000313" key="2">
    <source>
        <dbReference type="EMBL" id="CAI4212433.1"/>
    </source>
</evidence>
<organism evidence="2 3">
    <name type="scientific">Parascedosporium putredinis</name>
    <dbReference type="NCBI Taxonomy" id="1442378"/>
    <lineage>
        <taxon>Eukaryota</taxon>
        <taxon>Fungi</taxon>
        <taxon>Dikarya</taxon>
        <taxon>Ascomycota</taxon>
        <taxon>Pezizomycotina</taxon>
        <taxon>Sordariomycetes</taxon>
        <taxon>Hypocreomycetidae</taxon>
        <taxon>Microascales</taxon>
        <taxon>Microascaceae</taxon>
        <taxon>Parascedosporium</taxon>
    </lineage>
</organism>